<dbReference type="PANTHER" id="PTHR13847">
    <property type="entry name" value="SARCOSINE DEHYDROGENASE-RELATED"/>
    <property type="match status" value="1"/>
</dbReference>
<dbReference type="AlphaFoldDB" id="A0A4U0TMW1"/>
<feature type="domain" description="FAD dependent oxidoreductase" evidence="1">
    <location>
        <begin position="27"/>
        <end position="418"/>
    </location>
</feature>
<gene>
    <name evidence="2" type="ORF">B0A50_07531</name>
</gene>
<keyword evidence="3" id="KW-1185">Reference proteome</keyword>
<name>A0A4U0TMW1_9PEZI</name>
<comment type="caution">
    <text evidence="2">The sequence shown here is derived from an EMBL/GenBank/DDBJ whole genome shotgun (WGS) entry which is preliminary data.</text>
</comment>
<evidence type="ECO:0000313" key="2">
    <source>
        <dbReference type="EMBL" id="TKA23323.1"/>
    </source>
</evidence>
<dbReference type="Gene3D" id="3.30.9.10">
    <property type="entry name" value="D-Amino Acid Oxidase, subunit A, domain 2"/>
    <property type="match status" value="1"/>
</dbReference>
<dbReference type="GO" id="GO:0005770">
    <property type="term" value="C:late endosome"/>
    <property type="evidence" value="ECO:0007669"/>
    <property type="project" value="TreeGrafter"/>
</dbReference>
<evidence type="ECO:0000313" key="3">
    <source>
        <dbReference type="Proteomes" id="UP000308549"/>
    </source>
</evidence>
<dbReference type="Gene3D" id="3.50.50.60">
    <property type="entry name" value="FAD/NAD(P)-binding domain"/>
    <property type="match status" value="1"/>
</dbReference>
<dbReference type="InterPro" id="IPR006076">
    <property type="entry name" value="FAD-dep_OxRdtase"/>
</dbReference>
<accession>A0A4U0TMW1</accession>
<dbReference type="Proteomes" id="UP000308549">
    <property type="component" value="Unassembled WGS sequence"/>
</dbReference>
<dbReference type="OrthoDB" id="498204at2759"/>
<evidence type="ECO:0000259" key="1">
    <source>
        <dbReference type="Pfam" id="PF01266"/>
    </source>
</evidence>
<reference evidence="2 3" key="1">
    <citation type="submission" date="2017-03" db="EMBL/GenBank/DDBJ databases">
        <title>Genomes of endolithic fungi from Antarctica.</title>
        <authorList>
            <person name="Coleine C."/>
            <person name="Masonjones S."/>
            <person name="Stajich J.E."/>
        </authorList>
    </citation>
    <scope>NUCLEOTIDE SEQUENCE [LARGE SCALE GENOMIC DNA]</scope>
    <source>
        <strain evidence="2 3">CCFEE 6315</strain>
    </source>
</reference>
<dbReference type="GO" id="GO:0042147">
    <property type="term" value="P:retrograde transport, endosome to Golgi"/>
    <property type="evidence" value="ECO:0007669"/>
    <property type="project" value="TreeGrafter"/>
</dbReference>
<protein>
    <recommendedName>
        <fullName evidence="1">FAD dependent oxidoreductase domain-containing protein</fullName>
    </recommendedName>
</protein>
<proteinExistence type="predicted"/>
<dbReference type="SUPFAM" id="SSF51905">
    <property type="entry name" value="FAD/NAD(P)-binding domain"/>
    <property type="match status" value="1"/>
</dbReference>
<organism evidence="2 3">
    <name type="scientific">Salinomyces thailandicus</name>
    <dbReference type="NCBI Taxonomy" id="706561"/>
    <lineage>
        <taxon>Eukaryota</taxon>
        <taxon>Fungi</taxon>
        <taxon>Dikarya</taxon>
        <taxon>Ascomycota</taxon>
        <taxon>Pezizomycotina</taxon>
        <taxon>Dothideomycetes</taxon>
        <taxon>Dothideomycetidae</taxon>
        <taxon>Mycosphaerellales</taxon>
        <taxon>Teratosphaeriaceae</taxon>
        <taxon>Salinomyces</taxon>
    </lineage>
</organism>
<dbReference type="PANTHER" id="PTHR13847:SF185">
    <property type="entry name" value="FAD DEPENDENT OXIDOREDUCTASE SUPERFAMILY (AFU_ORTHOLOGUE AFUA_3G02360)"/>
    <property type="match status" value="1"/>
</dbReference>
<dbReference type="GO" id="GO:0005829">
    <property type="term" value="C:cytosol"/>
    <property type="evidence" value="ECO:0007669"/>
    <property type="project" value="GOC"/>
</dbReference>
<dbReference type="EMBL" id="NAJL01000057">
    <property type="protein sequence ID" value="TKA23323.1"/>
    <property type="molecule type" value="Genomic_DNA"/>
</dbReference>
<dbReference type="Pfam" id="PF01266">
    <property type="entry name" value="DAO"/>
    <property type="match status" value="1"/>
</dbReference>
<dbReference type="InterPro" id="IPR036188">
    <property type="entry name" value="FAD/NAD-bd_sf"/>
</dbReference>
<sequence length="434" mass="46374">MANGEPTDEAQRAFSTFTNPAETQSTVIIGAGIIGCATAYYLAHSGNTKPDTIHLIEASPELFASASGKSAGFLASDWFGPATAGLGALSFKLHRELAEEYNGKDTWGYSRSTGTSLTEASHRGGATGYDWLREGGSRADAAGIHEFAGDEVGPAWLKRRQGDHLDLISEDESVAQVDPLRLSKFLLKKCITKGVRLHHPARPIKISKDENGELSALRIRHDSGADHKIPCTRLLITAGAWTGKVFRDLFSASPIQLPISQLAGHSLVVKSPRWTQAHEAKGCHALFTTMRAGFSPEIFSRIGGEIYIAGLNDPSLPLPNLPTDAKIDQKSIEELKDVSQTLLGKDGMDVSDLEVVREGLCFRPITTRGVPLLASVPDDKLGGIETLMAPEGGVFVAAGHGPWGISQSLGTGKVMAEMIEGTEVSADVSRLGLW</sequence>